<dbReference type="AlphaFoldDB" id="A0A8J4R303"/>
<proteinExistence type="predicted"/>
<evidence type="ECO:0000259" key="1">
    <source>
        <dbReference type="Pfam" id="PF21933"/>
    </source>
</evidence>
<accession>A0A8J4R303</accession>
<dbReference type="Pfam" id="PF21933">
    <property type="entry name" value="MCM5_C"/>
    <property type="match status" value="1"/>
</dbReference>
<dbReference type="OrthoDB" id="1734464at2759"/>
<organism evidence="2 3">
    <name type="scientific">Castanea mollissima</name>
    <name type="common">Chinese chestnut</name>
    <dbReference type="NCBI Taxonomy" id="60419"/>
    <lineage>
        <taxon>Eukaryota</taxon>
        <taxon>Viridiplantae</taxon>
        <taxon>Streptophyta</taxon>
        <taxon>Embryophyta</taxon>
        <taxon>Tracheophyta</taxon>
        <taxon>Spermatophyta</taxon>
        <taxon>Magnoliopsida</taxon>
        <taxon>eudicotyledons</taxon>
        <taxon>Gunneridae</taxon>
        <taxon>Pentapetalae</taxon>
        <taxon>rosids</taxon>
        <taxon>fabids</taxon>
        <taxon>Fagales</taxon>
        <taxon>Fagaceae</taxon>
        <taxon>Castanea</taxon>
    </lineage>
</organism>
<feature type="domain" description="MCM5 C-terminal" evidence="1">
    <location>
        <begin position="24"/>
        <end position="82"/>
    </location>
</feature>
<reference evidence="2" key="1">
    <citation type="submission" date="2020-03" db="EMBL/GenBank/DDBJ databases">
        <title>Castanea mollissima Vanexum genome sequencing.</title>
        <authorList>
            <person name="Staton M."/>
        </authorList>
    </citation>
    <scope>NUCLEOTIDE SEQUENCE</scope>
    <source>
        <tissue evidence="2">Leaf</tissue>
    </source>
</reference>
<dbReference type="EMBL" id="JRKL02003425">
    <property type="protein sequence ID" value="KAF3955306.1"/>
    <property type="molecule type" value="Genomic_DNA"/>
</dbReference>
<comment type="caution">
    <text evidence="2">The sequence shown here is derived from an EMBL/GenBank/DDBJ whole genome shotgun (WGS) entry which is preliminary data.</text>
</comment>
<gene>
    <name evidence="2" type="ORF">CMV_019469</name>
</gene>
<keyword evidence="3" id="KW-1185">Reference proteome</keyword>
<protein>
    <recommendedName>
        <fullName evidence="1">MCM5 C-terminal domain-containing protein</fullName>
    </recommendedName>
</protein>
<name>A0A8J4R303_9ROSI</name>
<evidence type="ECO:0000313" key="2">
    <source>
        <dbReference type="EMBL" id="KAF3955306.1"/>
    </source>
</evidence>
<evidence type="ECO:0000313" key="3">
    <source>
        <dbReference type="Proteomes" id="UP000737018"/>
    </source>
</evidence>
<dbReference type="Proteomes" id="UP000737018">
    <property type="component" value="Unassembled WGS sequence"/>
</dbReference>
<sequence>MDAARSGISQQVNLTAEMANEIKQAETQIKRRIGIGNHISERRLIDDLTRMGMNDSIVRRALIIMHQRDEVEYKRERRLIFRKA</sequence>
<dbReference type="InterPro" id="IPR054125">
    <property type="entry name" value="MCM5_C"/>
</dbReference>